<evidence type="ECO:0000313" key="2">
    <source>
        <dbReference type="Proteomes" id="UP000186895"/>
    </source>
</evidence>
<protein>
    <submittedName>
        <fullName evidence="1">Uncharacterized protein</fullName>
    </submittedName>
</protein>
<evidence type="ECO:0000313" key="1">
    <source>
        <dbReference type="EMBL" id="SIR01288.1"/>
    </source>
</evidence>
<dbReference type="EMBL" id="FTMN01000014">
    <property type="protein sequence ID" value="SIR01288.1"/>
    <property type="molecule type" value="Genomic_DNA"/>
</dbReference>
<sequence length="36" mass="3931">MIKFKEITATLTQLSVLALTWVKLANEAVALLSTLV</sequence>
<dbReference type="AlphaFoldDB" id="A0A1N6XG09"/>
<reference evidence="1 2" key="1">
    <citation type="submission" date="2017-01" db="EMBL/GenBank/DDBJ databases">
        <authorList>
            <person name="Mah S.A."/>
            <person name="Swanson W.J."/>
            <person name="Moy G.W."/>
            <person name="Vacquier V.D."/>
        </authorList>
    </citation>
    <scope>NUCLEOTIDE SEQUENCE [LARGE SCALE GENOMIC DNA]</scope>
    <source>
        <strain evidence="1 2">DSM 7027</strain>
    </source>
</reference>
<keyword evidence="2" id="KW-1185">Reference proteome</keyword>
<gene>
    <name evidence="1" type="ORF">SAMN05421647_1148</name>
</gene>
<proteinExistence type="predicted"/>
<accession>A0A1N6XG09</accession>
<dbReference type="Proteomes" id="UP000186895">
    <property type="component" value="Unassembled WGS sequence"/>
</dbReference>
<organism evidence="1 2">
    <name type="scientific">Marinobacterium stanieri</name>
    <dbReference type="NCBI Taxonomy" id="49186"/>
    <lineage>
        <taxon>Bacteria</taxon>
        <taxon>Pseudomonadati</taxon>
        <taxon>Pseudomonadota</taxon>
        <taxon>Gammaproteobacteria</taxon>
        <taxon>Oceanospirillales</taxon>
        <taxon>Oceanospirillaceae</taxon>
        <taxon>Marinobacterium</taxon>
    </lineage>
</organism>
<name>A0A1N6XG09_9GAMM</name>